<gene>
    <name evidence="3" type="primary">otsB</name>
    <name evidence="3" type="ORF">KAR29_11845</name>
</gene>
<keyword evidence="2" id="KW-0479">Metal-binding</keyword>
<evidence type="ECO:0000313" key="3">
    <source>
        <dbReference type="EMBL" id="QTX31996.1"/>
    </source>
</evidence>
<dbReference type="InterPro" id="IPR036412">
    <property type="entry name" value="HAD-like_sf"/>
</dbReference>
<dbReference type="Pfam" id="PF02358">
    <property type="entry name" value="Trehalose_PPase"/>
    <property type="match status" value="1"/>
</dbReference>
<dbReference type="InterPro" id="IPR003337">
    <property type="entry name" value="Trehalose_PPase"/>
</dbReference>
<dbReference type="Proteomes" id="UP000671879">
    <property type="component" value="Chromosome"/>
</dbReference>
<dbReference type="InterPro" id="IPR044651">
    <property type="entry name" value="OTSB-like"/>
</dbReference>
<dbReference type="GO" id="GO:0005992">
    <property type="term" value="P:trehalose biosynthetic process"/>
    <property type="evidence" value="ECO:0007669"/>
    <property type="project" value="InterPro"/>
</dbReference>
<keyword evidence="4" id="KW-1185">Reference proteome</keyword>
<keyword evidence="2" id="KW-0460">Magnesium</keyword>
<dbReference type="KEGG" id="aram:KAR29_11845"/>
<comment type="cofactor">
    <cofactor evidence="2">
        <name>Mg(2+)</name>
        <dbReference type="ChEBI" id="CHEBI:18420"/>
    </cofactor>
</comment>
<dbReference type="InterPro" id="IPR023214">
    <property type="entry name" value="HAD_sf"/>
</dbReference>
<dbReference type="EC" id="3.1.3.12" evidence="2"/>
<name>A0A9Q7A6Y0_9BACT</name>
<dbReference type="SUPFAM" id="SSF56784">
    <property type="entry name" value="HAD-like"/>
    <property type="match status" value="1"/>
</dbReference>
<proteinExistence type="inferred from homology"/>
<dbReference type="NCBIfam" id="TIGR00685">
    <property type="entry name" value="T6PP"/>
    <property type="match status" value="1"/>
</dbReference>
<dbReference type="GO" id="GO:0004805">
    <property type="term" value="F:trehalose-phosphatase activity"/>
    <property type="evidence" value="ECO:0007669"/>
    <property type="project" value="UniProtKB-EC"/>
</dbReference>
<comment type="function">
    <text evidence="2">Removes the phosphate from trehalose 6-phosphate to produce free trehalose.</text>
</comment>
<dbReference type="GO" id="GO:0046872">
    <property type="term" value="F:metal ion binding"/>
    <property type="evidence" value="ECO:0007669"/>
    <property type="project" value="UniProtKB-KW"/>
</dbReference>
<comment type="pathway">
    <text evidence="2">Glycan biosynthesis; trehalose biosynthesis.</text>
</comment>
<dbReference type="PANTHER" id="PTHR43768:SF3">
    <property type="entry name" value="TREHALOSE 6-PHOSPHATE PHOSPHATASE"/>
    <property type="match status" value="1"/>
</dbReference>
<dbReference type="PANTHER" id="PTHR43768">
    <property type="entry name" value="TREHALOSE 6-PHOSPHATE PHOSPHATASE"/>
    <property type="match status" value="1"/>
</dbReference>
<sequence length="257" mass="28411">MLLPEAFRHRLARARHALFMIDYDGTLAAFRARRDLAYPDGGVREGLERVIASGTRLVVISGREAAEVSRLLGIAGLEIWGCHGAQRRTADGESFLPSLTAEQQNLLAEAEARALPVLPEGTLERKPLSLAGHFRSLPPGARAEAARDLRQAWEPLVGDDGELRPFDGGLEFRFRRHHKGRAVATLIDEEREAVAAYAGDDETDEDAFRALRPSDLAILVAESDRPTAASLRLRRRDVPALLDEWAAIGEKRREGKR</sequence>
<comment type="catalytic activity">
    <reaction evidence="2">
        <text>alpha,alpha-trehalose 6-phosphate + H2O = alpha,alpha-trehalose + phosphate</text>
        <dbReference type="Rhea" id="RHEA:23420"/>
        <dbReference type="ChEBI" id="CHEBI:15377"/>
        <dbReference type="ChEBI" id="CHEBI:16551"/>
        <dbReference type="ChEBI" id="CHEBI:43474"/>
        <dbReference type="ChEBI" id="CHEBI:58429"/>
        <dbReference type="EC" id="3.1.3.12"/>
    </reaction>
</comment>
<dbReference type="Gene3D" id="3.40.50.1000">
    <property type="entry name" value="HAD superfamily/HAD-like"/>
    <property type="match status" value="1"/>
</dbReference>
<reference evidence="4" key="1">
    <citation type="submission" date="2021-04" db="EMBL/GenBank/DDBJ databases">
        <title>A novel Synergistetes isolate from a pyrite-forming mixed culture.</title>
        <authorList>
            <person name="Bunk B."/>
            <person name="Sproer C."/>
            <person name="Spring S."/>
            <person name="Pester M."/>
        </authorList>
    </citation>
    <scope>NUCLEOTIDE SEQUENCE [LARGE SCALE GENOMIC DNA]</scope>
    <source>
        <strain evidence="4">J.5.4.2-T.3.5.2</strain>
    </source>
</reference>
<keyword evidence="1 2" id="KW-0378">Hydrolase</keyword>
<protein>
    <recommendedName>
        <fullName evidence="2">Trehalose 6-phosphate phosphatase</fullName>
        <ecNumber evidence="2">3.1.3.12</ecNumber>
    </recommendedName>
</protein>
<evidence type="ECO:0000256" key="1">
    <source>
        <dbReference type="ARBA" id="ARBA00022801"/>
    </source>
</evidence>
<accession>A0A9Q7A6Y0</accession>
<organism evidence="3 4">
    <name type="scientific">Aminithiophilus ramosus</name>
    <dbReference type="NCBI Taxonomy" id="3029084"/>
    <lineage>
        <taxon>Bacteria</taxon>
        <taxon>Thermotogati</taxon>
        <taxon>Synergistota</taxon>
        <taxon>Synergistia</taxon>
        <taxon>Synergistales</taxon>
        <taxon>Aminithiophilaceae</taxon>
        <taxon>Aminithiophilus</taxon>
    </lineage>
</organism>
<dbReference type="AlphaFoldDB" id="A0A9Q7A6Y0"/>
<dbReference type="RefSeq" id="WP_274373196.1">
    <property type="nucleotide sequence ID" value="NZ_CP072943.1"/>
</dbReference>
<dbReference type="EMBL" id="CP072943">
    <property type="protein sequence ID" value="QTX31996.1"/>
    <property type="molecule type" value="Genomic_DNA"/>
</dbReference>
<dbReference type="Gene3D" id="3.30.70.1020">
    <property type="entry name" value="Trehalose-6-phosphate phosphatase related protein, domain 2"/>
    <property type="match status" value="1"/>
</dbReference>
<evidence type="ECO:0000256" key="2">
    <source>
        <dbReference type="RuleBase" id="RU361117"/>
    </source>
</evidence>
<evidence type="ECO:0000313" key="4">
    <source>
        <dbReference type="Proteomes" id="UP000671879"/>
    </source>
</evidence>
<comment type="similarity">
    <text evidence="2">Belongs to the trehalose phosphatase family.</text>
</comment>